<gene>
    <name evidence="2" type="ORF">SAMN02910406_02523</name>
</gene>
<dbReference type="OrthoDB" id="9799970at2"/>
<dbReference type="Pfam" id="PF13539">
    <property type="entry name" value="Peptidase_M15_4"/>
    <property type="match status" value="1"/>
</dbReference>
<evidence type="ECO:0000313" key="3">
    <source>
        <dbReference type="Proteomes" id="UP000182192"/>
    </source>
</evidence>
<sequence>MKNEVIMLREGFSACPVPDDVKERIKGVTYKENSEIHMDDLSYLNIRYLDFSHNIADGEMIVHKSLAKEVLEIFEMLFEAEYEIEKIRLCDEYDGDDERSMADNNSSAFNFRNVAGTQELSLHALGRAIDINPLYNPYIVGEKISPANSAKFVDRGADFPHKINHHDLAFKVFASKGWQWGGDWTNSKDYQHFYKNKENLVKSAVDKIKKLVTE</sequence>
<dbReference type="Proteomes" id="UP000182192">
    <property type="component" value="Unassembled WGS sequence"/>
</dbReference>
<evidence type="ECO:0000313" key="2">
    <source>
        <dbReference type="EMBL" id="SFC86200.1"/>
    </source>
</evidence>
<dbReference type="SUPFAM" id="SSF55166">
    <property type="entry name" value="Hedgehog/DD-peptidase"/>
    <property type="match status" value="1"/>
</dbReference>
<reference evidence="2 3" key="1">
    <citation type="submission" date="2016-10" db="EMBL/GenBank/DDBJ databases">
        <authorList>
            <person name="de Groot N.N."/>
        </authorList>
    </citation>
    <scope>NUCLEOTIDE SEQUENCE [LARGE SCALE GENOMIC DNA]</scope>
    <source>
        <strain evidence="2 3">AR67</strain>
    </source>
</reference>
<proteinExistence type="predicted"/>
<name>A0A1I1MXD1_RUMAL</name>
<dbReference type="AlphaFoldDB" id="A0A1I1MXD1"/>
<accession>A0A1I1MXD1</accession>
<dbReference type="GO" id="GO:0004180">
    <property type="term" value="F:carboxypeptidase activity"/>
    <property type="evidence" value="ECO:0007669"/>
    <property type="project" value="UniProtKB-KW"/>
</dbReference>
<dbReference type="eggNOG" id="COG2843">
    <property type="taxonomic scope" value="Bacteria"/>
</dbReference>
<dbReference type="RefSeq" id="WP_074962171.1">
    <property type="nucleotide sequence ID" value="NZ_FOKQ01000023.1"/>
</dbReference>
<keyword evidence="2" id="KW-0121">Carboxypeptidase</keyword>
<dbReference type="EMBL" id="FOKQ01000023">
    <property type="protein sequence ID" value="SFC86200.1"/>
    <property type="molecule type" value="Genomic_DNA"/>
</dbReference>
<protein>
    <submittedName>
        <fullName evidence="2">D-alanyl-D-alanine carboxypeptidase</fullName>
    </submittedName>
</protein>
<organism evidence="2 3">
    <name type="scientific">Ruminococcus albus</name>
    <dbReference type="NCBI Taxonomy" id="1264"/>
    <lineage>
        <taxon>Bacteria</taxon>
        <taxon>Bacillati</taxon>
        <taxon>Bacillota</taxon>
        <taxon>Clostridia</taxon>
        <taxon>Eubacteriales</taxon>
        <taxon>Oscillospiraceae</taxon>
        <taxon>Ruminococcus</taxon>
    </lineage>
</organism>
<keyword evidence="2" id="KW-0645">Protease</keyword>
<feature type="domain" description="Peptidase M15C" evidence="1">
    <location>
        <begin position="116"/>
        <end position="193"/>
    </location>
</feature>
<dbReference type="InterPro" id="IPR009045">
    <property type="entry name" value="Zn_M74/Hedgehog-like"/>
</dbReference>
<dbReference type="InterPro" id="IPR039561">
    <property type="entry name" value="Peptidase_M15C"/>
</dbReference>
<keyword evidence="2" id="KW-0378">Hydrolase</keyword>
<dbReference type="Gene3D" id="3.30.1380.10">
    <property type="match status" value="1"/>
</dbReference>
<evidence type="ECO:0000259" key="1">
    <source>
        <dbReference type="Pfam" id="PF13539"/>
    </source>
</evidence>